<evidence type="ECO:0000259" key="7">
    <source>
        <dbReference type="Pfam" id="PF25967"/>
    </source>
</evidence>
<dbReference type="Gene3D" id="2.40.30.170">
    <property type="match status" value="1"/>
</dbReference>
<dbReference type="Pfam" id="PF25967">
    <property type="entry name" value="RND-MFP_C"/>
    <property type="match status" value="1"/>
</dbReference>
<dbReference type="Pfam" id="PF25876">
    <property type="entry name" value="HH_MFP_RND"/>
    <property type="match status" value="1"/>
</dbReference>
<dbReference type="SUPFAM" id="SSF111369">
    <property type="entry name" value="HlyD-like secretion proteins"/>
    <property type="match status" value="1"/>
</dbReference>
<dbReference type="Pfam" id="PF25944">
    <property type="entry name" value="Beta-barrel_RND"/>
    <property type="match status" value="1"/>
</dbReference>
<organism evidence="8 9">
    <name type="scientific">Sphingomonas humi</name>
    <dbReference type="NCBI Taxonomy" id="335630"/>
    <lineage>
        <taxon>Bacteria</taxon>
        <taxon>Pseudomonadati</taxon>
        <taxon>Pseudomonadota</taxon>
        <taxon>Alphaproteobacteria</taxon>
        <taxon>Sphingomonadales</taxon>
        <taxon>Sphingomonadaceae</taxon>
        <taxon>Sphingomonas</taxon>
    </lineage>
</organism>
<feature type="domain" description="Multidrug resistance protein MdtA-like alpha-helical hairpin" evidence="4">
    <location>
        <begin position="57"/>
        <end position="125"/>
    </location>
</feature>
<feature type="compositionally biased region" description="Gly residues" evidence="3">
    <location>
        <begin position="339"/>
        <end position="355"/>
    </location>
</feature>
<dbReference type="EMBL" id="BAAAZD010000001">
    <property type="protein sequence ID" value="GAA4003998.1"/>
    <property type="molecule type" value="Genomic_DNA"/>
</dbReference>
<comment type="subcellular location">
    <subcellularLocation>
        <location evidence="1">Cell envelope</location>
    </subcellularLocation>
</comment>
<name>A0ABP7RYA4_9SPHN</name>
<comment type="caution">
    <text evidence="8">The sequence shown here is derived from an EMBL/GenBank/DDBJ whole genome shotgun (WGS) entry which is preliminary data.</text>
</comment>
<gene>
    <name evidence="8" type="ORF">GCM10022211_14870</name>
</gene>
<dbReference type="Gene3D" id="2.40.420.20">
    <property type="match status" value="1"/>
</dbReference>
<dbReference type="Proteomes" id="UP001501310">
    <property type="component" value="Unassembled WGS sequence"/>
</dbReference>
<dbReference type="InterPro" id="IPR058627">
    <property type="entry name" value="MdtA-like_C"/>
</dbReference>
<dbReference type="Gene3D" id="2.40.50.100">
    <property type="match status" value="1"/>
</dbReference>
<dbReference type="InterPro" id="IPR058624">
    <property type="entry name" value="MdtA-like_HH"/>
</dbReference>
<reference evidence="9" key="1">
    <citation type="journal article" date="2019" name="Int. J. Syst. Evol. Microbiol.">
        <title>The Global Catalogue of Microorganisms (GCM) 10K type strain sequencing project: providing services to taxonomists for standard genome sequencing and annotation.</title>
        <authorList>
            <consortium name="The Broad Institute Genomics Platform"/>
            <consortium name="The Broad Institute Genome Sequencing Center for Infectious Disease"/>
            <person name="Wu L."/>
            <person name="Ma J."/>
        </authorList>
    </citation>
    <scope>NUCLEOTIDE SEQUENCE [LARGE SCALE GENOMIC DNA]</scope>
    <source>
        <strain evidence="9">JCM 16603</strain>
    </source>
</reference>
<evidence type="ECO:0000313" key="8">
    <source>
        <dbReference type="EMBL" id="GAA4003998.1"/>
    </source>
</evidence>
<protein>
    <submittedName>
        <fullName evidence="8">Efflux RND transporter periplasmic adaptor subunit</fullName>
    </submittedName>
</protein>
<dbReference type="InterPro" id="IPR006143">
    <property type="entry name" value="RND_pump_MFP"/>
</dbReference>
<evidence type="ECO:0000259" key="4">
    <source>
        <dbReference type="Pfam" id="PF25876"/>
    </source>
</evidence>
<dbReference type="PANTHER" id="PTHR30158">
    <property type="entry name" value="ACRA/E-RELATED COMPONENT OF DRUG EFFLUX TRANSPORTER"/>
    <property type="match status" value="1"/>
</dbReference>
<dbReference type="Pfam" id="PF25917">
    <property type="entry name" value="BSH_RND"/>
    <property type="match status" value="1"/>
</dbReference>
<feature type="region of interest" description="Disordered" evidence="3">
    <location>
        <begin position="324"/>
        <end position="355"/>
    </location>
</feature>
<dbReference type="Gene3D" id="1.10.287.470">
    <property type="entry name" value="Helix hairpin bin"/>
    <property type="match status" value="1"/>
</dbReference>
<evidence type="ECO:0000259" key="5">
    <source>
        <dbReference type="Pfam" id="PF25917"/>
    </source>
</evidence>
<accession>A0ABP7RYA4</accession>
<evidence type="ECO:0000313" key="9">
    <source>
        <dbReference type="Proteomes" id="UP001501310"/>
    </source>
</evidence>
<evidence type="ECO:0000256" key="1">
    <source>
        <dbReference type="ARBA" id="ARBA00004196"/>
    </source>
</evidence>
<feature type="domain" description="Multidrug resistance protein MdtA-like beta-barrel" evidence="6">
    <location>
        <begin position="162"/>
        <end position="246"/>
    </location>
</feature>
<comment type="similarity">
    <text evidence="2">Belongs to the membrane fusion protein (MFP) (TC 8.A.1) family.</text>
</comment>
<evidence type="ECO:0000259" key="6">
    <source>
        <dbReference type="Pfam" id="PF25944"/>
    </source>
</evidence>
<evidence type="ECO:0000256" key="3">
    <source>
        <dbReference type="SAM" id="MobiDB-lite"/>
    </source>
</evidence>
<dbReference type="InterPro" id="IPR058625">
    <property type="entry name" value="MdtA-like_BSH"/>
</dbReference>
<dbReference type="InterPro" id="IPR058626">
    <property type="entry name" value="MdtA-like_b-barrel"/>
</dbReference>
<evidence type="ECO:0000256" key="2">
    <source>
        <dbReference type="ARBA" id="ARBA00009477"/>
    </source>
</evidence>
<dbReference type="PANTHER" id="PTHR30158:SF3">
    <property type="entry name" value="MULTIDRUG EFFLUX PUMP SUBUNIT ACRA-RELATED"/>
    <property type="match status" value="1"/>
</dbReference>
<feature type="domain" description="Multidrug resistance protein MdtA-like C-terminal permuted SH3" evidence="7">
    <location>
        <begin position="253"/>
        <end position="313"/>
    </location>
</feature>
<dbReference type="NCBIfam" id="TIGR01730">
    <property type="entry name" value="RND_mfp"/>
    <property type="match status" value="1"/>
</dbReference>
<keyword evidence="9" id="KW-1185">Reference proteome</keyword>
<feature type="domain" description="Multidrug resistance protein MdtA-like barrel-sandwich hybrid" evidence="5">
    <location>
        <begin position="16"/>
        <end position="158"/>
    </location>
</feature>
<proteinExistence type="inferred from homology"/>
<sequence length="355" mass="37363">MPLISELGGRAVAFETSEVRPQVSGLIQRRLFSEGSYVRQGQSLYQVDPSLYRAAVNEASANVANARAAAQAAQAKANRYRPLAQIEAVSQQEYTDAAAQARQASAAVAQNNAQLDTARINLRFTTIRAPISGRIGRSLFTQGALVSQSQTQPLAIIQRTDPIYVDIQQSAADLTALKRSLATGGVQPGSTQVRLQLDDGSDYGFTGTVQFSEVVVNESTGTVTLRARFPNPQGTLLPGSFVKALFTQAVTPNAILVSQSAVQRDIGGEAYVFVVGAQNKAERRVVKADRTYGTDWVVTGGIKAGDKIITQGLSNLRDGAAVRPVPASAPQKIAPRPAGQGGGSAGGEQARGGGR</sequence>